<dbReference type="InterPro" id="IPR039653">
    <property type="entry name" value="Prenyltransferase"/>
</dbReference>
<comment type="subcellular location">
    <subcellularLocation>
        <location evidence="2">Membrane</location>
        <topology evidence="2">Multi-pass membrane protein</topology>
    </subcellularLocation>
    <subcellularLocation>
        <location evidence="8">Mitochondrion inner membrane</location>
        <topology evidence="8">Multi-pass membrane protein</topology>
        <orientation evidence="8">Matrix side</orientation>
    </subcellularLocation>
</comment>
<evidence type="ECO:0000256" key="6">
    <source>
        <dbReference type="ARBA" id="ARBA00022989"/>
    </source>
</evidence>
<keyword evidence="4 8" id="KW-0808">Transferase</keyword>
<keyword evidence="7 8" id="KW-0472">Membrane</keyword>
<name>A0A067LV52_BOTB1</name>
<evidence type="ECO:0000256" key="3">
    <source>
        <dbReference type="ARBA" id="ARBA00005985"/>
    </source>
</evidence>
<dbReference type="EMBL" id="KL198117">
    <property type="protein sequence ID" value="KDQ07004.1"/>
    <property type="molecule type" value="Genomic_DNA"/>
</dbReference>
<accession>A0A067LV52</accession>
<comment type="cofactor">
    <cofactor evidence="1 8">
        <name>Mg(2+)</name>
        <dbReference type="ChEBI" id="CHEBI:18420"/>
    </cofactor>
</comment>
<evidence type="ECO:0000313" key="9">
    <source>
        <dbReference type="EMBL" id="KDQ07004.1"/>
    </source>
</evidence>
<keyword evidence="8" id="KW-0999">Mitochondrion inner membrane</keyword>
<dbReference type="Pfam" id="PF01040">
    <property type="entry name" value="UbiA"/>
    <property type="match status" value="1"/>
</dbReference>
<dbReference type="HAMAP" id="MF_01635">
    <property type="entry name" value="UbiA"/>
    <property type="match status" value="1"/>
</dbReference>
<dbReference type="AlphaFoldDB" id="A0A067LV52"/>
<dbReference type="GO" id="GO:0008412">
    <property type="term" value="F:4-hydroxybenzoate polyprenyltransferase activity"/>
    <property type="evidence" value="ECO:0007669"/>
    <property type="project" value="UniProtKB-EC"/>
</dbReference>
<dbReference type="GO" id="GO:0005743">
    <property type="term" value="C:mitochondrial inner membrane"/>
    <property type="evidence" value="ECO:0007669"/>
    <property type="project" value="UniProtKB-SubCell"/>
</dbReference>
<proteinExistence type="inferred from homology"/>
<dbReference type="FunFam" id="1.10.357.140:FF:000003">
    <property type="entry name" value="4-hydroxybenzoate polyprenyltransferase, mitochondrial"/>
    <property type="match status" value="1"/>
</dbReference>
<sequence>MLALARLGLRARPPVRPACACRAQSTWVARLPVRVQPYVLVSRLDKPIGSLLLFYPCAWSITMASYATQVPPYVPLKYISLFGVGALIMRSAGCIINDLWDRKLDRAVERTKTRPLARGDITPTQAISFLGLQLSAGLGVLCQLNWYSILLGASSLSLVTIYPFMKRVTYWPQAVLGLTFNWGALLGWSAVAGSVDWAVALPLYAGGLCWTLVYDTIYAHQDKVDDVQVNIRSTALLVPSTAASHLFLSSFSAGAVSLIGLAGYMNGHGLPFYLGLGAAGAQLARVVWRTKYDNRESCWRGFVGCGWFGVWVWCGAMGDYAWRTWMAEEVAEETQKIAAASSEVKA</sequence>
<dbReference type="InParanoid" id="A0A067LV52"/>
<evidence type="ECO:0000256" key="1">
    <source>
        <dbReference type="ARBA" id="ARBA00001946"/>
    </source>
</evidence>
<feature type="transmembrane region" description="Helical" evidence="8">
    <location>
        <begin position="79"/>
        <end position="100"/>
    </location>
</feature>
<dbReference type="PANTHER" id="PTHR11048">
    <property type="entry name" value="PRENYLTRANSFERASES"/>
    <property type="match status" value="1"/>
</dbReference>
<feature type="transmembrane region" description="Helical" evidence="8">
    <location>
        <begin position="171"/>
        <end position="191"/>
    </location>
</feature>
<keyword evidence="8" id="KW-0831">Ubiquinone biosynthesis</keyword>
<dbReference type="Proteomes" id="UP000027195">
    <property type="component" value="Unassembled WGS sequence"/>
</dbReference>
<dbReference type="GO" id="GO:0006744">
    <property type="term" value="P:ubiquinone biosynthetic process"/>
    <property type="evidence" value="ECO:0007669"/>
    <property type="project" value="UniProtKB-UniRule"/>
</dbReference>
<gene>
    <name evidence="9" type="ORF">BOTBODRAFT_39142</name>
</gene>
<keyword evidence="5 8" id="KW-0812">Transmembrane</keyword>
<comment type="similarity">
    <text evidence="3 8">Belongs to the UbiA prenyltransferase family.</text>
</comment>
<dbReference type="InterPro" id="IPR030470">
    <property type="entry name" value="UbiA_prenylTrfase_CS"/>
</dbReference>
<comment type="function">
    <text evidence="8">Catalyzes the prenylation of para-hydroxybenzoate (PHB) with an all-trans polyprenyl group. Mediates the second step in the final reaction sequence of coenzyme Q (CoQ) biosynthesis, which is the condensation of the polyisoprenoid side chain with PHB, generating the first membrane-bound Q intermediate.</text>
</comment>
<dbReference type="Gene3D" id="1.10.357.140">
    <property type="entry name" value="UbiA prenyltransferase"/>
    <property type="match status" value="1"/>
</dbReference>
<dbReference type="InterPro" id="IPR044878">
    <property type="entry name" value="UbiA_sf"/>
</dbReference>
<dbReference type="InterPro" id="IPR006370">
    <property type="entry name" value="HB_polyprenyltransferase-like"/>
</dbReference>
<evidence type="ECO:0000256" key="2">
    <source>
        <dbReference type="ARBA" id="ARBA00004141"/>
    </source>
</evidence>
<dbReference type="UniPathway" id="UPA00232"/>
<dbReference type="PANTHER" id="PTHR11048:SF28">
    <property type="entry name" value="4-HYDROXYBENZOATE POLYPRENYLTRANSFERASE, MITOCHONDRIAL"/>
    <property type="match status" value="1"/>
</dbReference>
<dbReference type="CDD" id="cd13959">
    <property type="entry name" value="PT_UbiA_COQ2"/>
    <property type="match status" value="1"/>
</dbReference>
<dbReference type="NCBIfam" id="TIGR01474">
    <property type="entry name" value="ubiA_proteo"/>
    <property type="match status" value="1"/>
</dbReference>
<feature type="transmembrane region" description="Helical" evidence="8">
    <location>
        <begin position="48"/>
        <end position="67"/>
    </location>
</feature>
<dbReference type="GO" id="GO:0008299">
    <property type="term" value="P:isoprenoid biosynthetic process"/>
    <property type="evidence" value="ECO:0007669"/>
    <property type="project" value="UniProtKB-UniRule"/>
</dbReference>
<evidence type="ECO:0000256" key="7">
    <source>
        <dbReference type="ARBA" id="ARBA00023136"/>
    </source>
</evidence>
<comment type="pathway">
    <text evidence="8">Cofactor biosynthesis; ubiquinone biosynthesis.</text>
</comment>
<feature type="transmembrane region" description="Helical" evidence="8">
    <location>
        <begin position="197"/>
        <end position="214"/>
    </location>
</feature>
<keyword evidence="6 8" id="KW-1133">Transmembrane helix</keyword>
<dbReference type="InterPro" id="IPR000537">
    <property type="entry name" value="UbiA_prenyltransferase"/>
</dbReference>
<keyword evidence="10" id="KW-1185">Reference proteome</keyword>
<reference evidence="10" key="1">
    <citation type="journal article" date="2014" name="Proc. Natl. Acad. Sci. U.S.A.">
        <title>Extensive sampling of basidiomycete genomes demonstrates inadequacy of the white-rot/brown-rot paradigm for wood decay fungi.</title>
        <authorList>
            <person name="Riley R."/>
            <person name="Salamov A.A."/>
            <person name="Brown D.W."/>
            <person name="Nagy L.G."/>
            <person name="Floudas D."/>
            <person name="Held B.W."/>
            <person name="Levasseur A."/>
            <person name="Lombard V."/>
            <person name="Morin E."/>
            <person name="Otillar R."/>
            <person name="Lindquist E.A."/>
            <person name="Sun H."/>
            <person name="LaButti K.M."/>
            <person name="Schmutz J."/>
            <person name="Jabbour D."/>
            <person name="Luo H."/>
            <person name="Baker S.E."/>
            <person name="Pisabarro A.G."/>
            <person name="Walton J.D."/>
            <person name="Blanchette R.A."/>
            <person name="Henrissat B."/>
            <person name="Martin F."/>
            <person name="Cullen D."/>
            <person name="Hibbett D.S."/>
            <person name="Grigoriev I.V."/>
        </authorList>
    </citation>
    <scope>NUCLEOTIDE SEQUENCE [LARGE SCALE GENOMIC DNA]</scope>
    <source>
        <strain evidence="10">FD-172 SS1</strain>
    </source>
</reference>
<organism evidence="9 10">
    <name type="scientific">Botryobasidium botryosum (strain FD-172 SS1)</name>
    <dbReference type="NCBI Taxonomy" id="930990"/>
    <lineage>
        <taxon>Eukaryota</taxon>
        <taxon>Fungi</taxon>
        <taxon>Dikarya</taxon>
        <taxon>Basidiomycota</taxon>
        <taxon>Agaricomycotina</taxon>
        <taxon>Agaricomycetes</taxon>
        <taxon>Cantharellales</taxon>
        <taxon>Botryobasidiaceae</taxon>
        <taxon>Botryobasidium</taxon>
    </lineage>
</organism>
<dbReference type="FunCoup" id="A0A067LV52">
    <property type="interactions" value="212"/>
</dbReference>
<protein>
    <recommendedName>
        <fullName evidence="8">4-hydroxybenzoate polyprenyltransferase, mitochondrial</fullName>
        <shortName evidence="8">4-HB polyprenyltransferase</shortName>
        <ecNumber evidence="8">2.5.1.39</ecNumber>
    </recommendedName>
    <alternativeName>
        <fullName evidence="8">Para-hydroxybenzoate--polyprenyltransferase</fullName>
        <shortName evidence="8">PHB:PPT</shortName>
        <shortName evidence="8">PHB:polyprenyltransferase</shortName>
    </alternativeName>
</protein>
<keyword evidence="8" id="KW-0496">Mitochondrion</keyword>
<dbReference type="EC" id="2.5.1.39" evidence="8"/>
<dbReference type="HOGENOM" id="CLU_034879_0_2_1"/>
<keyword evidence="8" id="KW-0414">Isoprene biosynthesis</keyword>
<dbReference type="PROSITE" id="PS00943">
    <property type="entry name" value="UBIA"/>
    <property type="match status" value="1"/>
</dbReference>
<evidence type="ECO:0000313" key="10">
    <source>
        <dbReference type="Proteomes" id="UP000027195"/>
    </source>
</evidence>
<dbReference type="OrthoDB" id="18170at2759"/>
<feature type="transmembrane region" description="Helical" evidence="8">
    <location>
        <begin position="300"/>
        <end position="322"/>
    </location>
</feature>
<comment type="catalytic activity">
    <reaction evidence="8">
        <text>an all-trans-polyprenyl diphosphate + 4-hydroxybenzoate = a 4-hydroxy-3-(all-trans-polyprenyl)benzoate + diphosphate</text>
        <dbReference type="Rhea" id="RHEA:44504"/>
        <dbReference type="Rhea" id="RHEA-COMP:9514"/>
        <dbReference type="Rhea" id="RHEA-COMP:9564"/>
        <dbReference type="ChEBI" id="CHEBI:17879"/>
        <dbReference type="ChEBI" id="CHEBI:33019"/>
        <dbReference type="ChEBI" id="CHEBI:58914"/>
        <dbReference type="ChEBI" id="CHEBI:78396"/>
        <dbReference type="EC" id="2.5.1.39"/>
    </reaction>
</comment>
<evidence type="ECO:0000256" key="8">
    <source>
        <dbReference type="HAMAP-Rule" id="MF_03189"/>
    </source>
</evidence>
<dbReference type="STRING" id="930990.A0A067LV52"/>
<feature type="transmembrane region" description="Helical" evidence="8">
    <location>
        <begin position="121"/>
        <end position="140"/>
    </location>
</feature>
<evidence type="ECO:0000256" key="5">
    <source>
        <dbReference type="ARBA" id="ARBA00022692"/>
    </source>
</evidence>
<evidence type="ECO:0000256" key="4">
    <source>
        <dbReference type="ARBA" id="ARBA00022679"/>
    </source>
</evidence>